<reference evidence="1 2" key="1">
    <citation type="submission" date="2020-07" db="EMBL/GenBank/DDBJ databases">
        <title>Organ Donor 1.</title>
        <authorList>
            <person name="Marsh A.J."/>
            <person name="Azcarate-Peril M.A."/>
        </authorList>
    </citation>
    <scope>NUCLEOTIDE SEQUENCE [LARGE SCALE GENOMIC DNA]</scope>
    <source>
        <strain evidence="1 2">AMC0717</strain>
    </source>
</reference>
<organism evidence="1 2">
    <name type="scientific">Eubacterium callanderi</name>
    <dbReference type="NCBI Taxonomy" id="53442"/>
    <lineage>
        <taxon>Bacteria</taxon>
        <taxon>Bacillati</taxon>
        <taxon>Bacillota</taxon>
        <taxon>Clostridia</taxon>
        <taxon>Eubacteriales</taxon>
        <taxon>Eubacteriaceae</taxon>
        <taxon>Eubacterium</taxon>
    </lineage>
</organism>
<evidence type="ECO:0000313" key="2">
    <source>
        <dbReference type="Proteomes" id="UP000586254"/>
    </source>
</evidence>
<accession>A0A853JQ63</accession>
<dbReference type="Proteomes" id="UP000586254">
    <property type="component" value="Unassembled WGS sequence"/>
</dbReference>
<protein>
    <submittedName>
        <fullName evidence="1">Uncharacterized protein</fullName>
    </submittedName>
</protein>
<name>A0A853JQ63_9FIRM</name>
<comment type="caution">
    <text evidence="1">The sequence shown here is derived from an EMBL/GenBank/DDBJ whole genome shotgun (WGS) entry which is preliminary data.</text>
</comment>
<evidence type="ECO:0000313" key="1">
    <source>
        <dbReference type="EMBL" id="NZA38704.1"/>
    </source>
</evidence>
<dbReference type="AlphaFoldDB" id="A0A853JQ63"/>
<dbReference type="EMBL" id="JACCKS010000012">
    <property type="protein sequence ID" value="NZA38704.1"/>
    <property type="molecule type" value="Genomic_DNA"/>
</dbReference>
<dbReference type="RefSeq" id="WP_180493501.1">
    <property type="nucleotide sequence ID" value="NZ_JACCKS010000012.1"/>
</dbReference>
<proteinExistence type="predicted"/>
<gene>
    <name evidence="1" type="ORF">H0N91_11330</name>
</gene>
<sequence length="259" mass="28579">MLGIAIGSIALSMNNRSIKNNSQQQAYFTAKSGLNAVVESLNGDPVKYPFSAYLYNNLISGSHSIVIENIFENIGITDNADEIKGIGKCRIEGSYIKGEVTLKATAEAGGQTEKMTLTARRNQDGGTWPAKVWGNFLKESSVVGNIELGSIKDRKYSEDIENKEKYLIDFVVYRVNVSSGSTNKGKINIVDDATTGNYPTQAIFIYVDDNETLEIDGIENWDEDYGPDVFIYLEGNSKLKLKAQESIYPFISVLIQALE</sequence>